<dbReference type="EMBL" id="JAULSC010000005">
    <property type="protein sequence ID" value="MDO3395592.1"/>
    <property type="molecule type" value="Genomic_DNA"/>
</dbReference>
<evidence type="ECO:0000256" key="2">
    <source>
        <dbReference type="SAM" id="Phobius"/>
    </source>
</evidence>
<protein>
    <submittedName>
        <fullName evidence="3">Uncharacterized protein</fullName>
    </submittedName>
</protein>
<feature type="transmembrane region" description="Helical" evidence="2">
    <location>
        <begin position="147"/>
        <end position="165"/>
    </location>
</feature>
<dbReference type="RefSeq" id="WP_302707014.1">
    <property type="nucleotide sequence ID" value="NZ_JAULSC010000005.1"/>
</dbReference>
<keyword evidence="2" id="KW-0472">Membrane</keyword>
<feature type="transmembrane region" description="Helical" evidence="2">
    <location>
        <begin position="72"/>
        <end position="95"/>
    </location>
</feature>
<proteinExistence type="predicted"/>
<feature type="transmembrane region" description="Helical" evidence="2">
    <location>
        <begin position="115"/>
        <end position="135"/>
    </location>
</feature>
<dbReference type="Proteomes" id="UP001168363">
    <property type="component" value="Unassembled WGS sequence"/>
</dbReference>
<keyword evidence="2" id="KW-0812">Transmembrane</keyword>
<name>A0ABT8TNQ1_9ACTN</name>
<reference evidence="3" key="1">
    <citation type="submission" date="2023-06" db="EMBL/GenBank/DDBJ databases">
        <title>Genome sequence of Nocardioides sp. SOB44.</title>
        <authorList>
            <person name="Zhang G."/>
        </authorList>
    </citation>
    <scope>NUCLEOTIDE SEQUENCE</scope>
    <source>
        <strain evidence="3">SOB44</strain>
    </source>
</reference>
<sequence>MPRRLLWPLLLALPGLALATAGLFHPHGLSYDTAWRWFALHVPGLLVFPLVGAALVVLVRGRTDAVAWVVRLSAYVYATFYTALDVVSGIGAGWVTHQLGPGVPRPAAVSQMFRIGTPLGEVGSWALLVCVAVLVTDQLVRLRAPALVGLVLLPGAWLVHVGHIFAPEGVAGMALLGVGTGALALVGGDTQRKSGRSVQPSGPPTRQGV</sequence>
<feature type="region of interest" description="Disordered" evidence="1">
    <location>
        <begin position="190"/>
        <end position="209"/>
    </location>
</feature>
<comment type="caution">
    <text evidence="3">The sequence shown here is derived from an EMBL/GenBank/DDBJ whole genome shotgun (WGS) entry which is preliminary data.</text>
</comment>
<feature type="transmembrane region" description="Helical" evidence="2">
    <location>
        <begin position="37"/>
        <end position="60"/>
    </location>
</feature>
<keyword evidence="4" id="KW-1185">Reference proteome</keyword>
<feature type="transmembrane region" description="Helical" evidence="2">
    <location>
        <begin position="171"/>
        <end position="188"/>
    </location>
</feature>
<keyword evidence="2" id="KW-1133">Transmembrane helix</keyword>
<evidence type="ECO:0000256" key="1">
    <source>
        <dbReference type="SAM" id="MobiDB-lite"/>
    </source>
</evidence>
<accession>A0ABT8TNQ1</accession>
<organism evidence="3 4">
    <name type="scientific">Nocardioides cremeus</name>
    <dbReference type="NCBI Taxonomy" id="3058044"/>
    <lineage>
        <taxon>Bacteria</taxon>
        <taxon>Bacillati</taxon>
        <taxon>Actinomycetota</taxon>
        <taxon>Actinomycetes</taxon>
        <taxon>Propionibacteriales</taxon>
        <taxon>Nocardioidaceae</taxon>
        <taxon>Nocardioides</taxon>
    </lineage>
</organism>
<evidence type="ECO:0000313" key="4">
    <source>
        <dbReference type="Proteomes" id="UP001168363"/>
    </source>
</evidence>
<gene>
    <name evidence="3" type="ORF">QWJ41_07690</name>
</gene>
<evidence type="ECO:0000313" key="3">
    <source>
        <dbReference type="EMBL" id="MDO3395592.1"/>
    </source>
</evidence>